<dbReference type="PANTHER" id="PTHR12308:SF73">
    <property type="entry name" value="ANOCTAMIN"/>
    <property type="match status" value="1"/>
</dbReference>
<protein>
    <recommendedName>
        <fullName evidence="6">Anoctamin transmembrane domain-containing protein</fullName>
    </recommendedName>
</protein>
<dbReference type="GO" id="GO:0005254">
    <property type="term" value="F:chloride channel activity"/>
    <property type="evidence" value="ECO:0007669"/>
    <property type="project" value="TreeGrafter"/>
</dbReference>
<dbReference type="AlphaFoldDB" id="A0AAU9IF17"/>
<name>A0AAU9IF17_9CILI</name>
<dbReference type="PANTHER" id="PTHR12308">
    <property type="entry name" value="ANOCTAMIN"/>
    <property type="match status" value="1"/>
</dbReference>
<dbReference type="Proteomes" id="UP001162131">
    <property type="component" value="Unassembled WGS sequence"/>
</dbReference>
<evidence type="ECO:0000256" key="2">
    <source>
        <dbReference type="ARBA" id="ARBA00022692"/>
    </source>
</evidence>
<evidence type="ECO:0000313" key="8">
    <source>
        <dbReference type="Proteomes" id="UP001162131"/>
    </source>
</evidence>
<evidence type="ECO:0000313" key="7">
    <source>
        <dbReference type="EMBL" id="CAG9311961.1"/>
    </source>
</evidence>
<evidence type="ECO:0000259" key="6">
    <source>
        <dbReference type="Pfam" id="PF04547"/>
    </source>
</evidence>
<feature type="transmembrane region" description="Helical" evidence="5">
    <location>
        <begin position="280"/>
        <end position="301"/>
    </location>
</feature>
<comment type="caution">
    <text evidence="7">The sequence shown here is derived from an EMBL/GenBank/DDBJ whole genome shotgun (WGS) entry which is preliminary data.</text>
</comment>
<comment type="subcellular location">
    <subcellularLocation>
        <location evidence="1">Membrane</location>
        <topology evidence="1">Multi-pass membrane protein</topology>
    </subcellularLocation>
</comment>
<gene>
    <name evidence="7" type="ORF">BSTOLATCC_MIC5220</name>
</gene>
<keyword evidence="4 5" id="KW-0472">Membrane</keyword>
<dbReference type="GO" id="GO:0016020">
    <property type="term" value="C:membrane"/>
    <property type="evidence" value="ECO:0007669"/>
    <property type="project" value="UniProtKB-SubCell"/>
</dbReference>
<accession>A0AAU9IF17</accession>
<feature type="transmembrane region" description="Helical" evidence="5">
    <location>
        <begin position="497"/>
        <end position="518"/>
    </location>
</feature>
<dbReference type="InterPro" id="IPR007632">
    <property type="entry name" value="Anoctamin"/>
</dbReference>
<dbReference type="InterPro" id="IPR049452">
    <property type="entry name" value="Anoctamin_TM"/>
</dbReference>
<dbReference type="EMBL" id="CAJZBQ010000005">
    <property type="protein sequence ID" value="CAG9311961.1"/>
    <property type="molecule type" value="Genomic_DNA"/>
</dbReference>
<reference evidence="7" key="1">
    <citation type="submission" date="2021-09" db="EMBL/GenBank/DDBJ databases">
        <authorList>
            <consortium name="AG Swart"/>
            <person name="Singh M."/>
            <person name="Singh A."/>
            <person name="Seah K."/>
            <person name="Emmerich C."/>
        </authorList>
    </citation>
    <scope>NUCLEOTIDE SEQUENCE</scope>
    <source>
        <strain evidence="7">ATCC30299</strain>
    </source>
</reference>
<evidence type="ECO:0000256" key="1">
    <source>
        <dbReference type="ARBA" id="ARBA00004141"/>
    </source>
</evidence>
<evidence type="ECO:0000256" key="5">
    <source>
        <dbReference type="SAM" id="Phobius"/>
    </source>
</evidence>
<organism evidence="7 8">
    <name type="scientific">Blepharisma stoltei</name>
    <dbReference type="NCBI Taxonomy" id="1481888"/>
    <lineage>
        <taxon>Eukaryota</taxon>
        <taxon>Sar</taxon>
        <taxon>Alveolata</taxon>
        <taxon>Ciliophora</taxon>
        <taxon>Postciliodesmatophora</taxon>
        <taxon>Heterotrichea</taxon>
        <taxon>Heterotrichida</taxon>
        <taxon>Blepharismidae</taxon>
        <taxon>Blepharisma</taxon>
    </lineage>
</organism>
<dbReference type="Pfam" id="PF04547">
    <property type="entry name" value="Anoctamin"/>
    <property type="match status" value="1"/>
</dbReference>
<keyword evidence="3 5" id="KW-1133">Transmembrane helix</keyword>
<feature type="domain" description="Anoctamin transmembrane" evidence="6">
    <location>
        <begin position="262"/>
        <end position="690"/>
    </location>
</feature>
<feature type="transmembrane region" description="Helical" evidence="5">
    <location>
        <begin position="467"/>
        <end position="485"/>
    </location>
</feature>
<evidence type="ECO:0000256" key="3">
    <source>
        <dbReference type="ARBA" id="ARBA00022989"/>
    </source>
</evidence>
<keyword evidence="8" id="KW-1185">Reference proteome</keyword>
<feature type="transmembrane region" description="Helical" evidence="5">
    <location>
        <begin position="388"/>
        <end position="411"/>
    </location>
</feature>
<keyword evidence="2 5" id="KW-0812">Transmembrane</keyword>
<feature type="transmembrane region" description="Helical" evidence="5">
    <location>
        <begin position="655"/>
        <end position="675"/>
    </location>
</feature>
<feature type="transmembrane region" description="Helical" evidence="5">
    <location>
        <begin position="570"/>
        <end position="600"/>
    </location>
</feature>
<evidence type="ECO:0000256" key="4">
    <source>
        <dbReference type="ARBA" id="ARBA00023136"/>
    </source>
</evidence>
<feature type="transmembrane region" description="Helical" evidence="5">
    <location>
        <begin position="316"/>
        <end position="335"/>
    </location>
</feature>
<sequence>MPNDGSSMLKDSSDENTEPPAVELYDYILVFNNPFDSEKKGYKCKLYDYDVSSEKAEIKFRRFFNISEDESAYKEAADRIRSHIDGKTTIKMQILVQEFLLTTLKIFQDYLQLDVTVTLSLLGDKFFFKLISIERNLKVQADLVDYQLQFQPHADDDLDFQKVPPYGPYERDAENKGSEKVRIYKRYDNLGNETPDGSIFKHKDRIRLVYSMISSVIELGELTTQKILDAQFPQHDHRILTYFDKEWVTFRHFWRHQNIEKINDYFGEKQSMYFAWLENYIWWLTIPSIFGSIFGIIIYSADSGPSDSINAGEVCYFLYAFLLSIGSTFMDQIWLRKEKVLGWKWGVCDIKGQEEQRPEYKGVYQKDPISGKMKKIHEKKRHSILKNVLGLSTIIFFVTVVIASLIAIFFYRANSNDDSWGPRIAGIFNAIQIKILNIIYKKIAVVLTDWENYETESEYQNALTIKLFAFQFVNSYSSLFYIAYFKGRYEGCESENCVYELGFQLGIIYIITLCLNLIEIGLPIFQNYINLYKENKKIKENDAQIGLSAEEIEYNLIQYETPLDDYMEVIIGYGYVVLFGISFPFSPLLTLFLCIIELRVDAWKLIKATRRIFPAQESSIGVWIVIIQIISFIGAGTNMGLITFTRNVFHLNSAIDQWICFIALEHSLFILKMILSVFIPNVPGIVENGIKWSTRVRGEILWGKLSDIDKEREARNLVFEPLEYKRKYDLIEIADKTFTDYNKND</sequence>
<feature type="transmembrane region" description="Helical" evidence="5">
    <location>
        <begin position="620"/>
        <end position="643"/>
    </location>
</feature>
<proteinExistence type="predicted"/>